<evidence type="ECO:0000256" key="4">
    <source>
        <dbReference type="ARBA" id="ARBA00022692"/>
    </source>
</evidence>
<feature type="domain" description="Major facilitator superfamily (MFS) profile" evidence="8">
    <location>
        <begin position="5"/>
        <end position="381"/>
    </location>
</feature>
<feature type="transmembrane region" description="Helical" evidence="7">
    <location>
        <begin position="40"/>
        <end position="64"/>
    </location>
</feature>
<feature type="transmembrane region" description="Helical" evidence="7">
    <location>
        <begin position="357"/>
        <end position="377"/>
    </location>
</feature>
<dbReference type="InterPro" id="IPR050189">
    <property type="entry name" value="MFS_Efflux_Transporters"/>
</dbReference>
<feature type="transmembrane region" description="Helical" evidence="7">
    <location>
        <begin position="235"/>
        <end position="252"/>
    </location>
</feature>
<feature type="transmembrane region" description="Helical" evidence="7">
    <location>
        <begin position="133"/>
        <end position="155"/>
    </location>
</feature>
<feature type="transmembrane region" description="Helical" evidence="7">
    <location>
        <begin position="203"/>
        <end position="223"/>
    </location>
</feature>
<dbReference type="Pfam" id="PF07690">
    <property type="entry name" value="MFS_1"/>
    <property type="match status" value="1"/>
</dbReference>
<feature type="transmembrane region" description="Helical" evidence="7">
    <location>
        <begin position="327"/>
        <end position="351"/>
    </location>
</feature>
<comment type="subcellular location">
    <subcellularLocation>
        <location evidence="1">Cell membrane</location>
        <topology evidence="1">Multi-pass membrane protein</topology>
    </subcellularLocation>
</comment>
<keyword evidence="2" id="KW-0813">Transport</keyword>
<keyword evidence="5 7" id="KW-1133">Transmembrane helix</keyword>
<dbReference type="AlphaFoldDB" id="A0A268EHS4"/>
<evidence type="ECO:0000313" key="10">
    <source>
        <dbReference type="Proteomes" id="UP000215596"/>
    </source>
</evidence>
<dbReference type="GO" id="GO:0022857">
    <property type="term" value="F:transmembrane transporter activity"/>
    <property type="evidence" value="ECO:0007669"/>
    <property type="project" value="InterPro"/>
</dbReference>
<evidence type="ECO:0000256" key="7">
    <source>
        <dbReference type="SAM" id="Phobius"/>
    </source>
</evidence>
<evidence type="ECO:0000259" key="8">
    <source>
        <dbReference type="PROSITE" id="PS50850"/>
    </source>
</evidence>
<organism evidence="9 10">
    <name type="scientific">Paenibacillus campinasensis</name>
    <dbReference type="NCBI Taxonomy" id="66347"/>
    <lineage>
        <taxon>Bacteria</taxon>
        <taxon>Bacillati</taxon>
        <taxon>Bacillota</taxon>
        <taxon>Bacilli</taxon>
        <taxon>Bacillales</taxon>
        <taxon>Paenibacillaceae</taxon>
        <taxon>Paenibacillus</taxon>
    </lineage>
</organism>
<dbReference type="InterPro" id="IPR036259">
    <property type="entry name" value="MFS_trans_sf"/>
</dbReference>
<gene>
    <name evidence="9" type="ORF">CHH67_21685</name>
</gene>
<evidence type="ECO:0000256" key="1">
    <source>
        <dbReference type="ARBA" id="ARBA00004651"/>
    </source>
</evidence>
<feature type="transmembrane region" description="Helical" evidence="7">
    <location>
        <begin position="161"/>
        <end position="183"/>
    </location>
</feature>
<keyword evidence="6 7" id="KW-0472">Membrane</keyword>
<feature type="transmembrane region" description="Helical" evidence="7">
    <location>
        <begin position="100"/>
        <end position="121"/>
    </location>
</feature>
<comment type="caution">
    <text evidence="9">The sequence shown here is derived from an EMBL/GenBank/DDBJ whole genome shotgun (WGS) entry which is preliminary data.</text>
</comment>
<dbReference type="CDD" id="cd17324">
    <property type="entry name" value="MFS_NepI_like"/>
    <property type="match status" value="1"/>
</dbReference>
<accession>A0A268EHS4</accession>
<evidence type="ECO:0000256" key="3">
    <source>
        <dbReference type="ARBA" id="ARBA00022475"/>
    </source>
</evidence>
<dbReference type="RefSeq" id="WP_095267465.1">
    <property type="nucleotide sequence ID" value="NZ_NPBY01000076.1"/>
</dbReference>
<dbReference type="OrthoDB" id="2727100at2"/>
<feature type="transmembrane region" description="Helical" evidence="7">
    <location>
        <begin position="71"/>
        <end position="88"/>
    </location>
</feature>
<dbReference type="InterPro" id="IPR020846">
    <property type="entry name" value="MFS_dom"/>
</dbReference>
<dbReference type="InterPro" id="IPR011701">
    <property type="entry name" value="MFS"/>
</dbReference>
<name>A0A268EHS4_9BACL</name>
<dbReference type="SUPFAM" id="SSF103473">
    <property type="entry name" value="MFS general substrate transporter"/>
    <property type="match status" value="1"/>
</dbReference>
<evidence type="ECO:0000256" key="6">
    <source>
        <dbReference type="ARBA" id="ARBA00023136"/>
    </source>
</evidence>
<dbReference type="EMBL" id="NPBY01000076">
    <property type="protein sequence ID" value="PAD72675.1"/>
    <property type="molecule type" value="Genomic_DNA"/>
</dbReference>
<dbReference type="Gene3D" id="1.20.1250.20">
    <property type="entry name" value="MFS general substrate transporter like domains"/>
    <property type="match status" value="2"/>
</dbReference>
<sequence>MNRLIILLLTIGAFLAGTAEYIIAGVVDMVAYDLQVSIALAGQLVTAYALAYAIGAPLVVMLTARMERKKVMVAAIGLFIIGNLIAWWSPNFIMLFVSRLLLGVSGGVYTVVAMSTVFKLVSPEKLGNAIGTLTMGISGSLVFGVPLGVALSGWIGWQGSFAVLATASFIVMLGIVRLIPAIAGGEAIPFKQQFAVFKNRKIVSGYFITLFWIAGYAITYTFLIPFLRETVNMDTAAVSLTLFILGIFAMAGSRLGGYGADRWGLVKTVVISMSIHALALLLLPIMNIAMLSTITIVAVWVGSAWMTSPTLQTYFIQQTPASPDLALSLNTSVLQFGIAVGAGFGGVAVNAAGSVAVTPWIGGGLVILGMIAAWISFSMQHTPSAGQHENRETV</sequence>
<dbReference type="PANTHER" id="PTHR43124:SF10">
    <property type="entry name" value="PURINE EFFLUX PUMP PBUE"/>
    <property type="match status" value="1"/>
</dbReference>
<dbReference type="Proteomes" id="UP000215596">
    <property type="component" value="Unassembled WGS sequence"/>
</dbReference>
<keyword evidence="3" id="KW-1003">Cell membrane</keyword>
<evidence type="ECO:0000313" key="9">
    <source>
        <dbReference type="EMBL" id="PAD72675.1"/>
    </source>
</evidence>
<evidence type="ECO:0000256" key="5">
    <source>
        <dbReference type="ARBA" id="ARBA00022989"/>
    </source>
</evidence>
<protein>
    <recommendedName>
        <fullName evidence="8">Major facilitator superfamily (MFS) profile domain-containing protein</fullName>
    </recommendedName>
</protein>
<evidence type="ECO:0000256" key="2">
    <source>
        <dbReference type="ARBA" id="ARBA00022448"/>
    </source>
</evidence>
<reference evidence="9 10" key="1">
    <citation type="submission" date="2017-07" db="EMBL/GenBank/DDBJ databases">
        <title>Isolation and whole genome analysis of endospore-forming bacteria from heroin.</title>
        <authorList>
            <person name="Kalinowski J."/>
            <person name="Ahrens B."/>
            <person name="Al-Dilaimi A."/>
            <person name="Winkler A."/>
            <person name="Wibberg D."/>
            <person name="Schleenbecker U."/>
            <person name="Ruckert C."/>
            <person name="Wolfel R."/>
            <person name="Grass G."/>
        </authorList>
    </citation>
    <scope>NUCLEOTIDE SEQUENCE [LARGE SCALE GENOMIC DNA]</scope>
    <source>
        <strain evidence="9 10">7537-G1</strain>
    </source>
</reference>
<dbReference type="GO" id="GO:0005886">
    <property type="term" value="C:plasma membrane"/>
    <property type="evidence" value="ECO:0007669"/>
    <property type="project" value="UniProtKB-SubCell"/>
</dbReference>
<dbReference type="PANTHER" id="PTHR43124">
    <property type="entry name" value="PURINE EFFLUX PUMP PBUE"/>
    <property type="match status" value="1"/>
</dbReference>
<proteinExistence type="predicted"/>
<dbReference type="PROSITE" id="PS50850">
    <property type="entry name" value="MFS"/>
    <property type="match status" value="1"/>
</dbReference>
<keyword evidence="4 7" id="KW-0812">Transmembrane</keyword>
<feature type="transmembrane region" description="Helical" evidence="7">
    <location>
        <begin position="288"/>
        <end position="306"/>
    </location>
</feature>